<proteinExistence type="predicted"/>
<reference evidence="2 3" key="1">
    <citation type="submission" date="2018-11" db="EMBL/GenBank/DDBJ databases">
        <title>Genome squencing of methanotrophic bacteria isolated from alkaline groundwater in Korea.</title>
        <authorList>
            <person name="Nguyen L.N."/>
        </authorList>
    </citation>
    <scope>NUCLEOTIDE SEQUENCE [LARGE SCALE GENOMIC DNA]</scope>
    <source>
        <strain evidence="2 3">GW6</strain>
    </source>
</reference>
<dbReference type="AlphaFoldDB" id="A0A3G8M5G7"/>
<feature type="region of interest" description="Disordered" evidence="1">
    <location>
        <begin position="168"/>
        <end position="188"/>
    </location>
</feature>
<dbReference type="PIRSF" id="PIRSF031878">
    <property type="entry name" value="UCP031878"/>
    <property type="match status" value="1"/>
</dbReference>
<dbReference type="InterPro" id="IPR009922">
    <property type="entry name" value="DUF1457"/>
</dbReference>
<name>A0A3G8M5G7_9HYPH</name>
<organism evidence="2 3">
    <name type="scientific">Methylocystis rosea</name>
    <dbReference type="NCBI Taxonomy" id="173366"/>
    <lineage>
        <taxon>Bacteria</taxon>
        <taxon>Pseudomonadati</taxon>
        <taxon>Pseudomonadota</taxon>
        <taxon>Alphaproteobacteria</taxon>
        <taxon>Hyphomicrobiales</taxon>
        <taxon>Methylocystaceae</taxon>
        <taxon>Methylocystis</taxon>
    </lineage>
</organism>
<evidence type="ECO:0000313" key="3">
    <source>
        <dbReference type="Proteomes" id="UP000273982"/>
    </source>
</evidence>
<sequence length="188" mass="21298">MILPVTRDLHDYWGRLKGERAAPDRAEIDPVAIRHILPDIFIIEVDPERRLPLRLCGARVNALWQREQKGRSFLEWWRAPRREEAAEAIRRVIDTQTPLVARARTARTAPDRDAAEFELLLLPLRHFGKSCSRVLGSLAPARRLDWVADCPVGPLDLVAARMLEDKAAQGSKEERRCGENARLAASNG</sequence>
<accession>A0A3G8M5G7</accession>
<dbReference type="KEGG" id="mros:EHO51_04920"/>
<protein>
    <submittedName>
        <fullName evidence="2">PAS domain-containing protein</fullName>
    </submittedName>
</protein>
<dbReference type="Proteomes" id="UP000273982">
    <property type="component" value="Chromosome"/>
</dbReference>
<evidence type="ECO:0000313" key="2">
    <source>
        <dbReference type="EMBL" id="AZG76128.1"/>
    </source>
</evidence>
<dbReference type="RefSeq" id="WP_124737956.1">
    <property type="nucleotide sequence ID" value="NZ_CP034086.1"/>
</dbReference>
<feature type="compositionally biased region" description="Basic and acidic residues" evidence="1">
    <location>
        <begin position="168"/>
        <end position="179"/>
    </location>
</feature>
<evidence type="ECO:0000256" key="1">
    <source>
        <dbReference type="SAM" id="MobiDB-lite"/>
    </source>
</evidence>
<dbReference type="Pfam" id="PF07310">
    <property type="entry name" value="PAS_5"/>
    <property type="match status" value="1"/>
</dbReference>
<dbReference type="EMBL" id="CP034086">
    <property type="protein sequence ID" value="AZG76128.1"/>
    <property type="molecule type" value="Genomic_DNA"/>
</dbReference>
<gene>
    <name evidence="2" type="ORF">EHO51_04920</name>
</gene>